<dbReference type="EMBL" id="CAKLBY020000045">
    <property type="protein sequence ID" value="CAK7916735.1"/>
    <property type="molecule type" value="Genomic_DNA"/>
</dbReference>
<dbReference type="AlphaFoldDB" id="A0AAV1TFQ8"/>
<gene>
    <name evidence="2" type="ORF">PM001_LOCUS5457</name>
</gene>
<feature type="signal peptide" evidence="1">
    <location>
        <begin position="1"/>
        <end position="22"/>
    </location>
</feature>
<evidence type="ECO:0000256" key="1">
    <source>
        <dbReference type="SAM" id="SignalP"/>
    </source>
</evidence>
<organism evidence="2 3">
    <name type="scientific">Peronospora matthiolae</name>
    <dbReference type="NCBI Taxonomy" id="2874970"/>
    <lineage>
        <taxon>Eukaryota</taxon>
        <taxon>Sar</taxon>
        <taxon>Stramenopiles</taxon>
        <taxon>Oomycota</taxon>
        <taxon>Peronosporomycetes</taxon>
        <taxon>Peronosporales</taxon>
        <taxon>Peronosporaceae</taxon>
        <taxon>Peronospora</taxon>
    </lineage>
</organism>
<proteinExistence type="predicted"/>
<keyword evidence="1" id="KW-0732">Signal</keyword>
<sequence length="44" mass="4585">MSFPTLVTPSTALVLVLPVASTSLQQTFNMVQLILVLVNAGGGR</sequence>
<comment type="caution">
    <text evidence="2">The sequence shown here is derived from an EMBL/GenBank/DDBJ whole genome shotgun (WGS) entry which is preliminary data.</text>
</comment>
<reference evidence="2" key="1">
    <citation type="submission" date="2024-01" db="EMBL/GenBank/DDBJ databases">
        <authorList>
            <person name="Webb A."/>
        </authorList>
    </citation>
    <scope>NUCLEOTIDE SEQUENCE</scope>
    <source>
        <strain evidence="2">Pm1</strain>
    </source>
</reference>
<name>A0AAV1TFQ8_9STRA</name>
<evidence type="ECO:0000313" key="3">
    <source>
        <dbReference type="Proteomes" id="UP001162060"/>
    </source>
</evidence>
<dbReference type="Proteomes" id="UP001162060">
    <property type="component" value="Unassembled WGS sequence"/>
</dbReference>
<evidence type="ECO:0000313" key="2">
    <source>
        <dbReference type="EMBL" id="CAK7916735.1"/>
    </source>
</evidence>
<protein>
    <submittedName>
        <fullName evidence="2">Uncharacterized protein</fullName>
    </submittedName>
</protein>
<feature type="chain" id="PRO_5043673728" evidence="1">
    <location>
        <begin position="23"/>
        <end position="44"/>
    </location>
</feature>
<accession>A0AAV1TFQ8</accession>